<reference evidence="2 3" key="1">
    <citation type="journal article" date="2010" name="Stand. Genomic Sci.">
        <title>Complete genome sequence of Coraliomargarita akajimensis type strain (04OKA010-24).</title>
        <authorList>
            <person name="Mavromatis K."/>
            <person name="Abt B."/>
            <person name="Brambilla E."/>
            <person name="Lapidus A."/>
            <person name="Copeland A."/>
            <person name="Deshpande S."/>
            <person name="Nolan M."/>
            <person name="Lucas S."/>
            <person name="Tice H."/>
            <person name="Cheng J.F."/>
            <person name="Han C."/>
            <person name="Detter J.C."/>
            <person name="Woyke T."/>
            <person name="Goodwin L."/>
            <person name="Pitluck S."/>
            <person name="Held B."/>
            <person name="Brettin T."/>
            <person name="Tapia R."/>
            <person name="Ivanova N."/>
            <person name="Mikhailova N."/>
            <person name="Pati A."/>
            <person name="Liolios K."/>
            <person name="Chen A."/>
            <person name="Palaniappan K."/>
            <person name="Land M."/>
            <person name="Hauser L."/>
            <person name="Chang Y.J."/>
            <person name="Jeffries C.D."/>
            <person name="Rohde M."/>
            <person name="Goker M."/>
            <person name="Bristow J."/>
            <person name="Eisen J.A."/>
            <person name="Markowitz V."/>
            <person name="Hugenholtz P."/>
            <person name="Klenk H.P."/>
            <person name="Kyrpides N.C."/>
        </authorList>
    </citation>
    <scope>NUCLEOTIDE SEQUENCE [LARGE SCALE GENOMIC DNA]</scope>
    <source>
        <strain evidence="3">DSM 45221 / IAM 15411 / JCM 23193 / KCTC 12865</strain>
    </source>
</reference>
<protein>
    <submittedName>
        <fullName evidence="2">Uncharacterized protein</fullName>
    </submittedName>
</protein>
<dbReference type="AlphaFoldDB" id="D5ENW7"/>
<name>D5ENW7_CORAD</name>
<accession>D5ENW7</accession>
<sequence length="82" mass="9409">MITFAEPFNQTSDHELHGMHRNQPWHEDGDLYCLSKDPCNPWFGERRFELAVVSKSQNSPEIAASLKKKQGTPYGMPCVKMN</sequence>
<dbReference type="Proteomes" id="UP000000925">
    <property type="component" value="Chromosome"/>
</dbReference>
<keyword evidence="3" id="KW-1185">Reference proteome</keyword>
<feature type="compositionally biased region" description="Basic and acidic residues" evidence="1">
    <location>
        <begin position="12"/>
        <end position="21"/>
    </location>
</feature>
<gene>
    <name evidence="2" type="ordered locus">Caka_0601</name>
</gene>
<evidence type="ECO:0000256" key="1">
    <source>
        <dbReference type="SAM" id="MobiDB-lite"/>
    </source>
</evidence>
<dbReference type="HOGENOM" id="CLU_2552456_0_0_0"/>
<evidence type="ECO:0000313" key="3">
    <source>
        <dbReference type="Proteomes" id="UP000000925"/>
    </source>
</evidence>
<evidence type="ECO:0000313" key="2">
    <source>
        <dbReference type="EMBL" id="ADE53626.1"/>
    </source>
</evidence>
<dbReference type="EMBL" id="CP001998">
    <property type="protein sequence ID" value="ADE53626.1"/>
    <property type="molecule type" value="Genomic_DNA"/>
</dbReference>
<feature type="region of interest" description="Disordered" evidence="1">
    <location>
        <begin position="1"/>
        <end position="21"/>
    </location>
</feature>
<dbReference type="KEGG" id="caa:Caka_0601"/>
<proteinExistence type="predicted"/>
<organism evidence="2 3">
    <name type="scientific">Coraliomargarita akajimensis (strain DSM 45221 / IAM 15411 / JCM 23193 / KCTC 12865 / 04OKA010-24)</name>
    <dbReference type="NCBI Taxonomy" id="583355"/>
    <lineage>
        <taxon>Bacteria</taxon>
        <taxon>Pseudomonadati</taxon>
        <taxon>Verrucomicrobiota</taxon>
        <taxon>Opitutia</taxon>
        <taxon>Puniceicoccales</taxon>
        <taxon>Coraliomargaritaceae</taxon>
        <taxon>Coraliomargarita</taxon>
    </lineage>
</organism>